<accession>A0ABP0ZJ21</accession>
<gene>
    <name evidence="7" type="ORF">LODBEIA_P23630</name>
</gene>
<evidence type="ECO:0000256" key="5">
    <source>
        <dbReference type="ARBA" id="ARBA00048082"/>
    </source>
</evidence>
<organism evidence="7 8">
    <name type="scientific">Lodderomyces beijingensis</name>
    <dbReference type="NCBI Taxonomy" id="1775926"/>
    <lineage>
        <taxon>Eukaryota</taxon>
        <taxon>Fungi</taxon>
        <taxon>Dikarya</taxon>
        <taxon>Ascomycota</taxon>
        <taxon>Saccharomycotina</taxon>
        <taxon>Pichiomycetes</taxon>
        <taxon>Debaryomycetaceae</taxon>
        <taxon>Candida/Lodderomyces clade</taxon>
        <taxon>Lodderomyces</taxon>
    </lineage>
</organism>
<dbReference type="Proteomes" id="UP001497383">
    <property type="component" value="Chromosome 3"/>
</dbReference>
<evidence type="ECO:0000313" key="8">
    <source>
        <dbReference type="Proteomes" id="UP001497383"/>
    </source>
</evidence>
<protein>
    <recommendedName>
        <fullName evidence="1">D-lactate dehydratase</fullName>
        <ecNumber evidence="1">4.2.1.130</ecNumber>
    </recommendedName>
</protein>
<dbReference type="InterPro" id="IPR002818">
    <property type="entry name" value="DJ-1/PfpI"/>
</dbReference>
<dbReference type="SUPFAM" id="SSF52317">
    <property type="entry name" value="Class I glutamine amidotransferase-like"/>
    <property type="match status" value="1"/>
</dbReference>
<comment type="catalytic activity">
    <reaction evidence="5">
        <text>methylglyoxal + H2O = (R)-lactate + H(+)</text>
        <dbReference type="Rhea" id="RHEA:27754"/>
        <dbReference type="ChEBI" id="CHEBI:15377"/>
        <dbReference type="ChEBI" id="CHEBI:15378"/>
        <dbReference type="ChEBI" id="CHEBI:16004"/>
        <dbReference type="ChEBI" id="CHEBI:17158"/>
        <dbReference type="EC" id="4.2.1.130"/>
    </reaction>
</comment>
<keyword evidence="8" id="KW-1185">Reference proteome</keyword>
<sequence>MVKVLIALTSYNQPFFPNGDRTGVFIIEALAPFLEFTNKGYEVVFASENGLFGYDAASFAVDFLSGENKQIFDDPNSPFSKAINSTRKASEVVDEKFDIFYASAGHGTLFDYPHATSLHKIATQVWQDGGVVSAICHGPAIFLNWNDPKTGEPFIKGKKITGFTVLGEDLLGVTSKLQTDSLPTVSEIAKREGAEYVEPPGPWAAFTVTDGKLVTGVNPQTAEKIGKAIIEAYEA</sequence>
<dbReference type="GeneID" id="92207559"/>
<dbReference type="RefSeq" id="XP_066829301.1">
    <property type="nucleotide sequence ID" value="XM_066972354.1"/>
</dbReference>
<evidence type="ECO:0000256" key="4">
    <source>
        <dbReference type="ARBA" id="ARBA00038493"/>
    </source>
</evidence>
<dbReference type="Gene3D" id="3.40.50.880">
    <property type="match status" value="1"/>
</dbReference>
<evidence type="ECO:0000256" key="1">
    <source>
        <dbReference type="ARBA" id="ARBA00013134"/>
    </source>
</evidence>
<dbReference type="EC" id="4.2.1.130" evidence="1"/>
<evidence type="ECO:0000313" key="7">
    <source>
        <dbReference type="EMBL" id="CAK9437993.1"/>
    </source>
</evidence>
<dbReference type="Pfam" id="PF01965">
    <property type="entry name" value="DJ-1_PfpI"/>
    <property type="match status" value="1"/>
</dbReference>
<evidence type="ECO:0000256" key="2">
    <source>
        <dbReference type="ARBA" id="ARBA00023016"/>
    </source>
</evidence>
<dbReference type="EMBL" id="OZ022407">
    <property type="protein sequence ID" value="CAK9437993.1"/>
    <property type="molecule type" value="Genomic_DNA"/>
</dbReference>
<comment type="similarity">
    <text evidence="4">Belongs to the peptidase C56 family. HSP31-like subfamily.</text>
</comment>
<proteinExistence type="inferred from homology"/>
<dbReference type="InterPro" id="IPR029062">
    <property type="entry name" value="Class_I_gatase-like"/>
</dbReference>
<evidence type="ECO:0000256" key="3">
    <source>
        <dbReference type="ARBA" id="ARBA00023239"/>
    </source>
</evidence>
<evidence type="ECO:0000259" key="6">
    <source>
        <dbReference type="Pfam" id="PF01965"/>
    </source>
</evidence>
<dbReference type="PANTHER" id="PTHR48094">
    <property type="entry name" value="PROTEIN/NUCLEIC ACID DEGLYCASE DJ-1-RELATED"/>
    <property type="match status" value="1"/>
</dbReference>
<dbReference type="InterPro" id="IPR050325">
    <property type="entry name" value="Prot/Nucl_acid_deglycase"/>
</dbReference>
<name>A0ABP0ZJ21_9ASCO</name>
<keyword evidence="3" id="KW-0456">Lyase</keyword>
<keyword evidence="2" id="KW-0346">Stress response</keyword>
<dbReference type="PANTHER" id="PTHR48094:SF11">
    <property type="entry name" value="GLUTATHIONE-INDEPENDENT GLYOXALASE HSP31-RELATED"/>
    <property type="match status" value="1"/>
</dbReference>
<feature type="domain" description="DJ-1/PfpI" evidence="6">
    <location>
        <begin position="27"/>
        <end position="231"/>
    </location>
</feature>
<reference evidence="7 8" key="1">
    <citation type="submission" date="2024-03" db="EMBL/GenBank/DDBJ databases">
        <authorList>
            <person name="Brejova B."/>
        </authorList>
    </citation>
    <scope>NUCLEOTIDE SEQUENCE [LARGE SCALE GENOMIC DNA]</scope>
    <source>
        <strain evidence="7 8">CBS 14171</strain>
    </source>
</reference>